<dbReference type="GO" id="GO:0003677">
    <property type="term" value="F:DNA binding"/>
    <property type="evidence" value="ECO:0007669"/>
    <property type="project" value="InterPro"/>
</dbReference>
<organism evidence="4">
    <name type="scientific">Trepomonas sp. PC1</name>
    <dbReference type="NCBI Taxonomy" id="1076344"/>
    <lineage>
        <taxon>Eukaryota</taxon>
        <taxon>Metamonada</taxon>
        <taxon>Diplomonadida</taxon>
        <taxon>Hexamitidae</taxon>
        <taxon>Hexamitinae</taxon>
        <taxon>Trepomonas</taxon>
    </lineage>
</organism>
<keyword evidence="1" id="KW-0805">Transcription regulation</keyword>
<evidence type="ECO:0000256" key="3">
    <source>
        <dbReference type="ARBA" id="ARBA00023242"/>
    </source>
</evidence>
<sequence length="159" mass="19267">HNDSLLVSIQSMLENYDEMMCKVKKINNRFVSHSHVQRRYKWSEELLHKFALRVSQTGVKSVKPSEMQPYFAADGLKNHQLGSHLQKYKLKLLREYELADFSQLENWMYPKEFQIYDDIVQECQKWRPQEQDTTNSSEHEQWQYNYPLFRNMDVNEELD</sequence>
<keyword evidence="2" id="KW-0804">Transcription</keyword>
<evidence type="ECO:0000313" key="4">
    <source>
        <dbReference type="EMBL" id="JAP94229.1"/>
    </source>
</evidence>
<keyword evidence="3" id="KW-0539">Nucleus</keyword>
<protein>
    <submittedName>
        <fullName evidence="4">Uncharacterized protein</fullName>
    </submittedName>
</protein>
<reference evidence="4" key="1">
    <citation type="submission" date="2015-07" db="EMBL/GenBank/DDBJ databases">
        <title>Adaptation to a free-living lifestyle via gene acquisitions in the diplomonad Trepomonas sp. PC1.</title>
        <authorList>
            <person name="Xu F."/>
            <person name="Jerlstrom-Hultqvist J."/>
            <person name="Kolisko M."/>
            <person name="Simpson A.G.B."/>
            <person name="Roger A.J."/>
            <person name="Svard S.G."/>
            <person name="Andersson J.O."/>
        </authorList>
    </citation>
    <scope>NUCLEOTIDE SEQUENCE</scope>
    <source>
        <strain evidence="4">PC1</strain>
    </source>
</reference>
<proteinExistence type="predicted"/>
<evidence type="ECO:0000256" key="2">
    <source>
        <dbReference type="ARBA" id="ARBA00023163"/>
    </source>
</evidence>
<evidence type="ECO:0000256" key="1">
    <source>
        <dbReference type="ARBA" id="ARBA00023015"/>
    </source>
</evidence>
<feature type="non-terminal residue" evidence="4">
    <location>
        <position position="159"/>
    </location>
</feature>
<dbReference type="EMBL" id="GDID01002377">
    <property type="protein sequence ID" value="JAP94229.1"/>
    <property type="molecule type" value="Transcribed_RNA"/>
</dbReference>
<dbReference type="NCBIfam" id="TIGR01557">
    <property type="entry name" value="myb_SHAQKYF"/>
    <property type="match status" value="1"/>
</dbReference>
<dbReference type="AlphaFoldDB" id="A0A146KG21"/>
<dbReference type="InterPro" id="IPR009057">
    <property type="entry name" value="Homeodomain-like_sf"/>
</dbReference>
<dbReference type="Gene3D" id="1.10.10.60">
    <property type="entry name" value="Homeodomain-like"/>
    <property type="match status" value="1"/>
</dbReference>
<gene>
    <name evidence="4" type="ORF">TPC1_13207</name>
</gene>
<accession>A0A146KG21</accession>
<feature type="non-terminal residue" evidence="4">
    <location>
        <position position="1"/>
    </location>
</feature>
<name>A0A146KG21_9EUKA</name>
<dbReference type="InterPro" id="IPR006447">
    <property type="entry name" value="Myb_dom_plants"/>
</dbReference>
<dbReference type="SUPFAM" id="SSF46689">
    <property type="entry name" value="Homeodomain-like"/>
    <property type="match status" value="1"/>
</dbReference>